<reference evidence="1 2" key="1">
    <citation type="submission" date="2023-03" db="EMBL/GenBank/DDBJ databases">
        <title>High recombination rates correlate with genetic variation in Cardiocondyla obscurior ants.</title>
        <authorList>
            <person name="Errbii M."/>
        </authorList>
    </citation>
    <scope>NUCLEOTIDE SEQUENCE [LARGE SCALE GENOMIC DNA]</scope>
    <source>
        <strain evidence="1">Alpha-2009</strain>
        <tissue evidence="1">Whole body</tissue>
    </source>
</reference>
<proteinExistence type="predicted"/>
<dbReference type="AlphaFoldDB" id="A0AAW2F842"/>
<evidence type="ECO:0000313" key="1">
    <source>
        <dbReference type="EMBL" id="KAL0110112.1"/>
    </source>
</evidence>
<evidence type="ECO:0000313" key="2">
    <source>
        <dbReference type="Proteomes" id="UP001430953"/>
    </source>
</evidence>
<keyword evidence="2" id="KW-1185">Reference proteome</keyword>
<accession>A0AAW2F842</accession>
<sequence length="72" mass="8492">MGKWYGHLGFVHLRKGHFLFLSVIICETFPISDKRVSIPLRLADSLFKKEIFIRCRVPLITIQTNAFQFFYS</sequence>
<name>A0AAW2F842_9HYME</name>
<dbReference type="EMBL" id="JADYXP020000014">
    <property type="protein sequence ID" value="KAL0110112.1"/>
    <property type="molecule type" value="Genomic_DNA"/>
</dbReference>
<protein>
    <submittedName>
        <fullName evidence="1">Uncharacterized protein</fullName>
    </submittedName>
</protein>
<dbReference type="Proteomes" id="UP001430953">
    <property type="component" value="Unassembled WGS sequence"/>
</dbReference>
<organism evidence="1 2">
    <name type="scientific">Cardiocondyla obscurior</name>
    <dbReference type="NCBI Taxonomy" id="286306"/>
    <lineage>
        <taxon>Eukaryota</taxon>
        <taxon>Metazoa</taxon>
        <taxon>Ecdysozoa</taxon>
        <taxon>Arthropoda</taxon>
        <taxon>Hexapoda</taxon>
        <taxon>Insecta</taxon>
        <taxon>Pterygota</taxon>
        <taxon>Neoptera</taxon>
        <taxon>Endopterygota</taxon>
        <taxon>Hymenoptera</taxon>
        <taxon>Apocrita</taxon>
        <taxon>Aculeata</taxon>
        <taxon>Formicoidea</taxon>
        <taxon>Formicidae</taxon>
        <taxon>Myrmicinae</taxon>
        <taxon>Cardiocondyla</taxon>
    </lineage>
</organism>
<gene>
    <name evidence="1" type="ORF">PUN28_013631</name>
</gene>
<comment type="caution">
    <text evidence="1">The sequence shown here is derived from an EMBL/GenBank/DDBJ whole genome shotgun (WGS) entry which is preliminary data.</text>
</comment>